<accession>A0A0D0CX14</accession>
<name>A0A0D0CX14_9AGAM</name>
<dbReference type="HOGENOM" id="CLU_2979722_0_0_1"/>
<sequence>MFRRQTALGRYERNTYCSHGVANRGNESTLLHKTPSALLAVANPDTTSCLLDASLPAA</sequence>
<proteinExistence type="predicted"/>
<evidence type="ECO:0000313" key="2">
    <source>
        <dbReference type="EMBL" id="KIK91462.1"/>
    </source>
</evidence>
<dbReference type="AlphaFoldDB" id="A0A0D0CX14"/>
<reference evidence="1 3" key="1">
    <citation type="submission" date="2014-04" db="EMBL/GenBank/DDBJ databases">
        <authorList>
            <consortium name="DOE Joint Genome Institute"/>
            <person name="Kuo A."/>
            <person name="Kohler A."/>
            <person name="Jargeat P."/>
            <person name="Nagy L.G."/>
            <person name="Floudas D."/>
            <person name="Copeland A."/>
            <person name="Barry K.W."/>
            <person name="Cichocki N."/>
            <person name="Veneault-Fourrey C."/>
            <person name="LaButti K."/>
            <person name="Lindquist E.A."/>
            <person name="Lipzen A."/>
            <person name="Lundell T."/>
            <person name="Morin E."/>
            <person name="Murat C."/>
            <person name="Sun H."/>
            <person name="Tunlid A."/>
            <person name="Henrissat B."/>
            <person name="Grigoriev I.V."/>
            <person name="Hibbett D.S."/>
            <person name="Martin F."/>
            <person name="Nordberg H.P."/>
            <person name="Cantor M.N."/>
            <person name="Hua S.X."/>
        </authorList>
    </citation>
    <scope>NUCLEOTIDE SEQUENCE [LARGE SCALE GENOMIC DNA]</scope>
    <source>
        <strain evidence="1 3">Ve08.2h10</strain>
    </source>
</reference>
<gene>
    <name evidence="2" type="ORF">PAXRUDRAFT_830833</name>
    <name evidence="1" type="ORF">PAXRUDRAFT_833726</name>
</gene>
<evidence type="ECO:0000313" key="3">
    <source>
        <dbReference type="Proteomes" id="UP000054538"/>
    </source>
</evidence>
<organism evidence="1 3">
    <name type="scientific">Paxillus rubicundulus Ve08.2h10</name>
    <dbReference type="NCBI Taxonomy" id="930991"/>
    <lineage>
        <taxon>Eukaryota</taxon>
        <taxon>Fungi</taxon>
        <taxon>Dikarya</taxon>
        <taxon>Basidiomycota</taxon>
        <taxon>Agaricomycotina</taxon>
        <taxon>Agaricomycetes</taxon>
        <taxon>Agaricomycetidae</taxon>
        <taxon>Boletales</taxon>
        <taxon>Paxilineae</taxon>
        <taxon>Paxillaceae</taxon>
        <taxon>Paxillus</taxon>
    </lineage>
</organism>
<reference evidence="3" key="2">
    <citation type="submission" date="2015-01" db="EMBL/GenBank/DDBJ databases">
        <title>Evolutionary Origins and Diversification of the Mycorrhizal Mutualists.</title>
        <authorList>
            <consortium name="DOE Joint Genome Institute"/>
            <consortium name="Mycorrhizal Genomics Consortium"/>
            <person name="Kohler A."/>
            <person name="Kuo A."/>
            <person name="Nagy L.G."/>
            <person name="Floudas D."/>
            <person name="Copeland A."/>
            <person name="Barry K.W."/>
            <person name="Cichocki N."/>
            <person name="Veneault-Fourrey C."/>
            <person name="LaButti K."/>
            <person name="Lindquist E.A."/>
            <person name="Lipzen A."/>
            <person name="Lundell T."/>
            <person name="Morin E."/>
            <person name="Murat C."/>
            <person name="Riley R."/>
            <person name="Ohm R."/>
            <person name="Sun H."/>
            <person name="Tunlid A."/>
            <person name="Henrissat B."/>
            <person name="Grigoriev I.V."/>
            <person name="Hibbett D.S."/>
            <person name="Martin F."/>
        </authorList>
    </citation>
    <scope>NUCLEOTIDE SEQUENCE [LARGE SCALE GENOMIC DNA]</scope>
    <source>
        <strain evidence="3">Ve08.2h10</strain>
    </source>
</reference>
<dbReference type="EMBL" id="KN826103">
    <property type="protein sequence ID" value="KIK80098.1"/>
    <property type="molecule type" value="Genomic_DNA"/>
</dbReference>
<protein>
    <submittedName>
        <fullName evidence="1">Uncharacterized protein</fullName>
    </submittedName>
</protein>
<dbReference type="EMBL" id="KN825384">
    <property type="protein sequence ID" value="KIK91462.1"/>
    <property type="molecule type" value="Genomic_DNA"/>
</dbReference>
<evidence type="ECO:0000313" key="1">
    <source>
        <dbReference type="EMBL" id="KIK80098.1"/>
    </source>
</evidence>
<reference evidence="1" key="3">
    <citation type="submission" date="2015-02" db="EMBL/GenBank/DDBJ databases">
        <title>Evolutionary Origins and Diversification of the Mycorrhizal Mutualists.</title>
        <authorList>
            <consortium name="DOE Joint Genome Institute"/>
            <consortium name="Mycorrhizal Genomics Consortium"/>
            <person name="Kohler A."/>
            <person name="Kuo A."/>
            <person name="Nagy L.G."/>
            <person name="Floudas D."/>
            <person name="Copeland A."/>
            <person name="Barry K.W."/>
            <person name="Cichocki N."/>
            <person name="Veneault-Fourrey C."/>
            <person name="LaButti K."/>
            <person name="Lindquist E.A."/>
            <person name="Lipzen A."/>
            <person name="Lundell T."/>
            <person name="Morin E."/>
            <person name="Murat C."/>
            <person name="Riley R."/>
            <person name="Ohm R."/>
            <person name="Sun H."/>
            <person name="Tunlid A."/>
            <person name="Henrissat B."/>
            <person name="Grigoriev I.V."/>
            <person name="Hibbett D.S."/>
            <person name="Martin F."/>
        </authorList>
    </citation>
    <scope>NUCLEOTIDE SEQUENCE</scope>
    <source>
        <strain evidence="1 3">Ve08.2h10</strain>
    </source>
</reference>
<keyword evidence="3" id="KW-1185">Reference proteome</keyword>
<dbReference type="Proteomes" id="UP000054538">
    <property type="component" value="Unassembled WGS sequence"/>
</dbReference>